<proteinExistence type="predicted"/>
<dbReference type="VEuPathDB" id="PlasmoDB:PGAL8A_00110800"/>
<organism evidence="1 2">
    <name type="scientific">Plasmodium gallinaceum</name>
    <dbReference type="NCBI Taxonomy" id="5849"/>
    <lineage>
        <taxon>Eukaryota</taxon>
        <taxon>Sar</taxon>
        <taxon>Alveolata</taxon>
        <taxon>Apicomplexa</taxon>
        <taxon>Aconoidasida</taxon>
        <taxon>Haemosporida</taxon>
        <taxon>Plasmodiidae</taxon>
        <taxon>Plasmodium</taxon>
        <taxon>Plasmodium (Haemamoeba)</taxon>
    </lineage>
</organism>
<gene>
    <name evidence="1" type="ORF">PGAL8A_00110800</name>
</gene>
<dbReference type="EMBL" id="CVMV01000016">
    <property type="protein sequence ID" value="CRG93402.1"/>
    <property type="molecule type" value="Genomic_DNA"/>
</dbReference>
<keyword evidence="2" id="KW-1185">Reference proteome</keyword>
<evidence type="ECO:0000313" key="2">
    <source>
        <dbReference type="Proteomes" id="UP000220797"/>
    </source>
</evidence>
<accession>A0A1J1GQT5</accession>
<protein>
    <submittedName>
        <fullName evidence="1">Uncharacterized protein</fullName>
    </submittedName>
</protein>
<dbReference type="RefSeq" id="XP_028526224.1">
    <property type="nucleotide sequence ID" value="XM_028673843.1"/>
</dbReference>
<reference evidence="1" key="1">
    <citation type="submission" date="2015-04" db="EMBL/GenBank/DDBJ databases">
        <authorList>
            <consortium name="Pathogen Informatics"/>
        </authorList>
    </citation>
    <scope>NUCLEOTIDE SEQUENCE [LARGE SCALE GENOMIC DNA]</scope>
    <source>
        <strain evidence="1">8A</strain>
    </source>
</reference>
<evidence type="ECO:0000313" key="1">
    <source>
        <dbReference type="EMBL" id="CRG93402.1"/>
    </source>
</evidence>
<comment type="caution">
    <text evidence="1">The sequence shown here is derived from an EMBL/GenBank/DDBJ whole genome shotgun (WGS) entry which is preliminary data.</text>
</comment>
<sequence>MSYGCGSVGLPIIRRALIFFLAAETAYVSYELILKPGIPHIYNCLTNKTKKDH</sequence>
<dbReference type="Proteomes" id="UP000220797">
    <property type="component" value="Unassembled WGS sequence"/>
</dbReference>
<dbReference type="OrthoDB" id="382784at2759"/>
<dbReference type="GeneID" id="39729633"/>
<name>A0A1J1GQT5_PLAGA</name>
<dbReference type="AlphaFoldDB" id="A0A1J1GQT5"/>